<keyword evidence="4" id="KW-0732">Signal</keyword>
<dbReference type="Pfam" id="PF03480">
    <property type="entry name" value="DctP"/>
    <property type="match status" value="1"/>
</dbReference>
<dbReference type="PROSITE" id="PS51257">
    <property type="entry name" value="PROKAR_LIPOPROTEIN"/>
    <property type="match status" value="1"/>
</dbReference>
<accession>A0ABR7N7B7</accession>
<gene>
    <name evidence="5" type="ORF">H8716_00895</name>
</gene>
<dbReference type="PANTHER" id="PTHR33376">
    <property type="match status" value="1"/>
</dbReference>
<proteinExistence type="inferred from homology"/>
<dbReference type="Gene3D" id="3.40.190.170">
    <property type="entry name" value="Bacterial extracellular solute-binding protein, family 7"/>
    <property type="match status" value="1"/>
</dbReference>
<reference evidence="5 6" key="1">
    <citation type="submission" date="2020-08" db="EMBL/GenBank/DDBJ databases">
        <title>Genome public.</title>
        <authorList>
            <person name="Liu C."/>
            <person name="Sun Q."/>
        </authorList>
    </citation>
    <scope>NUCLEOTIDE SEQUENCE [LARGE SCALE GENOMIC DNA]</scope>
    <source>
        <strain evidence="5 6">NSJ-46</strain>
    </source>
</reference>
<dbReference type="PIRSF" id="PIRSF006470">
    <property type="entry name" value="DctB"/>
    <property type="match status" value="1"/>
</dbReference>
<evidence type="ECO:0000313" key="5">
    <source>
        <dbReference type="EMBL" id="MBC8571648.1"/>
    </source>
</evidence>
<comment type="subcellular location">
    <subcellularLocation>
        <location evidence="1">Cell envelope</location>
    </subcellularLocation>
</comment>
<dbReference type="NCBIfam" id="NF037995">
    <property type="entry name" value="TRAP_S1"/>
    <property type="match status" value="1"/>
</dbReference>
<evidence type="ECO:0000256" key="4">
    <source>
        <dbReference type="ARBA" id="ARBA00022729"/>
    </source>
</evidence>
<evidence type="ECO:0000256" key="3">
    <source>
        <dbReference type="ARBA" id="ARBA00022448"/>
    </source>
</evidence>
<protein>
    <submittedName>
        <fullName evidence="5">TRAP transporter substrate-binding protein</fullName>
    </submittedName>
</protein>
<comment type="similarity">
    <text evidence="2">Belongs to the bacterial solute-binding protein 7 family.</text>
</comment>
<dbReference type="InterPro" id="IPR038404">
    <property type="entry name" value="TRAP_DctP_sf"/>
</dbReference>
<dbReference type="InterPro" id="IPR004682">
    <property type="entry name" value="TRAP_DctP"/>
</dbReference>
<comment type="caution">
    <text evidence="5">The sequence shown here is derived from an EMBL/GenBank/DDBJ whole genome shotgun (WGS) entry which is preliminary data.</text>
</comment>
<organism evidence="5 6">
    <name type="scientific">Jingyaoa shaoxingensis</name>
    <dbReference type="NCBI Taxonomy" id="2763671"/>
    <lineage>
        <taxon>Bacteria</taxon>
        <taxon>Bacillati</taxon>
        <taxon>Bacillota</taxon>
        <taxon>Clostridia</taxon>
        <taxon>Lachnospirales</taxon>
        <taxon>Lachnospiraceae</taxon>
        <taxon>Jingyaoa</taxon>
    </lineage>
</organism>
<evidence type="ECO:0000313" key="6">
    <source>
        <dbReference type="Proteomes" id="UP000657421"/>
    </source>
</evidence>
<dbReference type="EMBL" id="JACRSZ010000001">
    <property type="protein sequence ID" value="MBC8571648.1"/>
    <property type="molecule type" value="Genomic_DNA"/>
</dbReference>
<dbReference type="InterPro" id="IPR018389">
    <property type="entry name" value="DctP_fam"/>
</dbReference>
<keyword evidence="6" id="KW-1185">Reference proteome</keyword>
<evidence type="ECO:0000256" key="2">
    <source>
        <dbReference type="ARBA" id="ARBA00009023"/>
    </source>
</evidence>
<sequence length="335" mass="37431">MNTRFLKKSLPLFASVCTLSLVLTGCGSKGSDVQRYSWPLATASPEDTVTQIFAEKFAEEVAALSDGKMKIQVYANSTLGGDRDLLETCADGDIPFVVQNTAPQVTFMNDLAVFDLPCVFDTLDQCRAKIDDPEFMNLISDVYTEGGYHLLGMADQGFRVMSTNKPVQSLADFKGQKIRTMENPYHMAFWKALGANPTPMSFSEVYIGLQQHTIDAQENPYEVIVSNNLFEQQDYVVETNHLPHLISLIVNDDFFRDLPEEEQAIMAEAAQKATEYARDQSDARIADRIATIEDSGTQVVTLSEELHDQIRDISQPVYETIRSSIAESIYDAYLN</sequence>
<keyword evidence="3" id="KW-0813">Transport</keyword>
<dbReference type="Proteomes" id="UP000657421">
    <property type="component" value="Unassembled WGS sequence"/>
</dbReference>
<dbReference type="NCBIfam" id="TIGR00787">
    <property type="entry name" value="dctP"/>
    <property type="match status" value="1"/>
</dbReference>
<dbReference type="RefSeq" id="WP_249306598.1">
    <property type="nucleotide sequence ID" value="NZ_JACRSZ010000001.1"/>
</dbReference>
<name>A0ABR7N7B7_9FIRM</name>
<dbReference type="CDD" id="cd13603">
    <property type="entry name" value="PBP2_TRAP_Siap_TeaA_like"/>
    <property type="match status" value="1"/>
</dbReference>
<evidence type="ECO:0000256" key="1">
    <source>
        <dbReference type="ARBA" id="ARBA00004196"/>
    </source>
</evidence>
<dbReference type="PANTHER" id="PTHR33376:SF4">
    <property type="entry name" value="SIALIC ACID-BINDING PERIPLASMIC PROTEIN SIAP"/>
    <property type="match status" value="1"/>
</dbReference>